<organism evidence="3">
    <name type="scientific">Araucaria cunninghamii</name>
    <name type="common">Hoop pine</name>
    <name type="synonym">Moreton Bay pine</name>
    <dbReference type="NCBI Taxonomy" id="56994"/>
    <lineage>
        <taxon>Eukaryota</taxon>
        <taxon>Viridiplantae</taxon>
        <taxon>Streptophyta</taxon>
        <taxon>Embryophyta</taxon>
        <taxon>Tracheophyta</taxon>
        <taxon>Spermatophyta</taxon>
        <taxon>Pinopsida</taxon>
        <taxon>Pinidae</taxon>
        <taxon>Conifers II</taxon>
        <taxon>Araucariales</taxon>
        <taxon>Araucariaceae</taxon>
        <taxon>Araucaria</taxon>
    </lineage>
</organism>
<dbReference type="SMART" id="SM01100">
    <property type="entry name" value="CRAL_TRIO_N"/>
    <property type="match status" value="1"/>
</dbReference>
<dbReference type="InterPro" id="IPR036273">
    <property type="entry name" value="CRAL/TRIO_N_dom_sf"/>
</dbReference>
<dbReference type="SUPFAM" id="SSF46938">
    <property type="entry name" value="CRAL/TRIO N-terminal domain"/>
    <property type="match status" value="1"/>
</dbReference>
<dbReference type="PROSITE" id="PS50191">
    <property type="entry name" value="CRAL_TRIO"/>
    <property type="match status" value="1"/>
</dbReference>
<name>A0A0D6R4F7_ARACU</name>
<dbReference type="Gene3D" id="3.40.525.10">
    <property type="entry name" value="CRAL-TRIO lipid binding domain"/>
    <property type="match status" value="1"/>
</dbReference>
<dbReference type="EMBL" id="GCKF01019311">
    <property type="protein sequence ID" value="JAG98722.1"/>
    <property type="molecule type" value="Transcribed_RNA"/>
</dbReference>
<evidence type="ECO:0000313" key="3">
    <source>
        <dbReference type="EMBL" id="JAG98722.1"/>
    </source>
</evidence>
<dbReference type="Pfam" id="PF00650">
    <property type="entry name" value="CRAL_TRIO"/>
    <property type="match status" value="1"/>
</dbReference>
<dbReference type="GO" id="GO:0008526">
    <property type="term" value="F:phosphatidylinositol transfer activity"/>
    <property type="evidence" value="ECO:0007669"/>
    <property type="project" value="TreeGrafter"/>
</dbReference>
<proteinExistence type="predicted"/>
<dbReference type="InterPro" id="IPR052578">
    <property type="entry name" value="PI_Transfer_CRAL-TRIO"/>
</dbReference>
<reference evidence="3" key="1">
    <citation type="submission" date="2015-03" db="EMBL/GenBank/DDBJ databases">
        <title>A transcriptome of Araucaria cunninghamii, an australian fine timber species.</title>
        <authorList>
            <person name="Jing Yi C.J.Y."/>
            <person name="Yin San L.Y.S."/>
            <person name="Abdul Karim S.S."/>
            <person name="Wan Azmi N.N."/>
            <person name="Hercus R.R."/>
            <person name="Croft L.L."/>
        </authorList>
    </citation>
    <scope>NUCLEOTIDE SEQUENCE</scope>
    <source>
        <strain evidence="3">MI0301</strain>
        <tissue evidence="3">Leaf</tissue>
    </source>
</reference>
<dbReference type="SMART" id="SM00516">
    <property type="entry name" value="SEC14"/>
    <property type="match status" value="1"/>
</dbReference>
<dbReference type="SUPFAM" id="SSF52087">
    <property type="entry name" value="CRAL/TRIO domain"/>
    <property type="match status" value="1"/>
</dbReference>
<feature type="region of interest" description="Disordered" evidence="1">
    <location>
        <begin position="272"/>
        <end position="291"/>
    </location>
</feature>
<dbReference type="AlphaFoldDB" id="A0A0D6R4F7"/>
<dbReference type="FunFam" id="3.40.525.10:FF:000008">
    <property type="entry name" value="Phosphatidylinositol transfer protein 3"/>
    <property type="match status" value="1"/>
</dbReference>
<dbReference type="InterPro" id="IPR036865">
    <property type="entry name" value="CRAL-TRIO_dom_sf"/>
</dbReference>
<feature type="domain" description="CRAL-TRIO" evidence="2">
    <location>
        <begin position="80"/>
        <end position="244"/>
    </location>
</feature>
<sequence length="291" mass="34065">MLRRWYGGSKHEQDNDERQAKLNELRAALGPLSGRALQYCSDACLRRYLEARNWNVHKSKKMLEETLKWRAAYKPEDIHWDEVAVEGETGKVYRADFFDRFGRTVLVLTPAKQNTTSQDNQLRHLVYLLENAIMNLPSDQEQMVWLIDFTGWSLTNSVPIRTARETTNILQNHYPERLAGAFLYNPPRIFEAFWKVVKYFLDPKTFEKVKFIYPKNDESARLMQQTFDLDKLQTAFGGNNNSQYDHEEFSKLMRQDDIKTARYWMSDNKSNELNGNGNLASQPDIKDSAHP</sequence>
<dbReference type="PANTHER" id="PTHR45824:SF22">
    <property type="entry name" value="SEC14P-LIKE PHOSPHATIDYLINOSITOL TRANSFER FAMILY PROTEIN"/>
    <property type="match status" value="1"/>
</dbReference>
<protein>
    <recommendedName>
        <fullName evidence="2">CRAL-TRIO domain-containing protein</fullName>
    </recommendedName>
</protein>
<dbReference type="Pfam" id="PF03765">
    <property type="entry name" value="CRAL_TRIO_N"/>
    <property type="match status" value="1"/>
</dbReference>
<accession>A0A0D6R4F7</accession>
<dbReference type="CDD" id="cd00170">
    <property type="entry name" value="SEC14"/>
    <property type="match status" value="1"/>
</dbReference>
<evidence type="ECO:0000259" key="2">
    <source>
        <dbReference type="PROSITE" id="PS50191"/>
    </source>
</evidence>
<dbReference type="InterPro" id="IPR011074">
    <property type="entry name" value="CRAL/TRIO_N_dom"/>
</dbReference>
<evidence type="ECO:0000256" key="1">
    <source>
        <dbReference type="SAM" id="MobiDB-lite"/>
    </source>
</evidence>
<dbReference type="PANTHER" id="PTHR45824">
    <property type="entry name" value="GH16843P"/>
    <property type="match status" value="1"/>
</dbReference>
<feature type="compositionally biased region" description="Polar residues" evidence="1">
    <location>
        <begin position="272"/>
        <end position="281"/>
    </location>
</feature>
<dbReference type="InterPro" id="IPR001251">
    <property type="entry name" value="CRAL-TRIO_dom"/>
</dbReference>